<gene>
    <name evidence="1" type="ORF">S01H1_39946</name>
</gene>
<sequence length="267" mass="29125">ESLGNILSSSLSTVLISGGDDRLQLDEQGLNYIQIAPKPASRNLVSRSSCSGSFISADNYKDVNDLYSNIRAAKVSFPECMQQVHDRIRSMLTIDSKDSIITVSCGTDAEYIPLLISKAHAGEGNKIVNIVTGAGEIGAHSATAADGLYYSSLTPCGEKVDPGDRLIGIGDNVKVITVSQHHHLTGQQTPNQDVWIKHVRDSLSKPRTVALLHIVDSSKLGRRMDVIDEVERLSAEYSGRLLVTIDSCQSRTDINRTRNYLQHGYMV</sequence>
<organism evidence="1">
    <name type="scientific">marine sediment metagenome</name>
    <dbReference type="NCBI Taxonomy" id="412755"/>
    <lineage>
        <taxon>unclassified sequences</taxon>
        <taxon>metagenomes</taxon>
        <taxon>ecological metagenomes</taxon>
    </lineage>
</organism>
<feature type="non-terminal residue" evidence="1">
    <location>
        <position position="267"/>
    </location>
</feature>
<proteinExistence type="predicted"/>
<reference evidence="1" key="1">
    <citation type="journal article" date="2014" name="Front. Microbiol.">
        <title>High frequency of phylogenetically diverse reductive dehalogenase-homologous genes in deep subseafloor sedimentary metagenomes.</title>
        <authorList>
            <person name="Kawai M."/>
            <person name="Futagami T."/>
            <person name="Toyoda A."/>
            <person name="Takaki Y."/>
            <person name="Nishi S."/>
            <person name="Hori S."/>
            <person name="Arai W."/>
            <person name="Tsubouchi T."/>
            <person name="Morono Y."/>
            <person name="Uchiyama I."/>
            <person name="Ito T."/>
            <person name="Fujiyama A."/>
            <person name="Inagaki F."/>
            <person name="Takami H."/>
        </authorList>
    </citation>
    <scope>NUCLEOTIDE SEQUENCE</scope>
    <source>
        <strain evidence="1">Expedition CK06-06</strain>
    </source>
</reference>
<dbReference type="AlphaFoldDB" id="X0VNI6"/>
<comment type="caution">
    <text evidence="1">The sequence shown here is derived from an EMBL/GenBank/DDBJ whole genome shotgun (WGS) entry which is preliminary data.</text>
</comment>
<name>X0VNI6_9ZZZZ</name>
<feature type="non-terminal residue" evidence="1">
    <location>
        <position position="1"/>
    </location>
</feature>
<dbReference type="EMBL" id="BARS01025259">
    <property type="protein sequence ID" value="GAG02116.1"/>
    <property type="molecule type" value="Genomic_DNA"/>
</dbReference>
<evidence type="ECO:0000313" key="1">
    <source>
        <dbReference type="EMBL" id="GAG02116.1"/>
    </source>
</evidence>
<accession>X0VNI6</accession>
<protein>
    <submittedName>
        <fullName evidence="1">Uncharacterized protein</fullName>
    </submittedName>
</protein>